<dbReference type="EnsemblPlants" id="KRH05260">
    <property type="protein sequence ID" value="KRH05260"/>
    <property type="gene ID" value="GLYMA_17G216200"/>
</dbReference>
<evidence type="ECO:0000313" key="4">
    <source>
        <dbReference type="Proteomes" id="UP000008827"/>
    </source>
</evidence>
<gene>
    <name evidence="2" type="ORF">GLYMA_17G216200</name>
</gene>
<dbReference type="Proteomes" id="UP000008827">
    <property type="component" value="Chromosome 17"/>
</dbReference>
<dbReference type="InParanoid" id="A0A0R0FGJ2"/>
<dbReference type="Gene3D" id="3.30.70.270">
    <property type="match status" value="1"/>
</dbReference>
<accession>A0A0R0FGJ2</accession>
<feature type="compositionally biased region" description="Polar residues" evidence="1">
    <location>
        <begin position="187"/>
        <end position="202"/>
    </location>
</feature>
<feature type="compositionally biased region" description="Acidic residues" evidence="1">
    <location>
        <begin position="483"/>
        <end position="506"/>
    </location>
</feature>
<protein>
    <recommendedName>
        <fullName evidence="5">Reverse transcriptase/retrotransposon-derived protein RNase H-like domain-containing protein</fullName>
    </recommendedName>
</protein>
<dbReference type="InterPro" id="IPR043128">
    <property type="entry name" value="Rev_trsase/Diguanyl_cyclase"/>
</dbReference>
<dbReference type="Gramene" id="KRH05260">
    <property type="protein sequence ID" value="KRH05260"/>
    <property type="gene ID" value="GLYMA_17G216200"/>
</dbReference>
<dbReference type="SUPFAM" id="SSF56672">
    <property type="entry name" value="DNA/RNA polymerases"/>
    <property type="match status" value="1"/>
</dbReference>
<keyword evidence="4" id="KW-1185">Reference proteome</keyword>
<dbReference type="InterPro" id="IPR043502">
    <property type="entry name" value="DNA/RNA_pol_sf"/>
</dbReference>
<sequence length="506" mass="58195">MNEELLQYCQKEIKDLLDKGLIRKKLERGTPRLVINYKPLNQALQWIRYPIPNKKDLLNRLNFAKIFSKFDMKSGFWQIQIQESDRSDIHTQTVKDIKLKVQSIKCLYLPIRQAFKIVEIDASDIGYGGILKQRNISRAPQTLYLTILPMNSYRKILMPPKVSGTSLRGGKSIGKGFKLALPEPTIKRSSSTSPGSPTQAGASSLKPKKEGSSTQIVTIKPEPSTQEPPKPATMEPEYWDKNPFKATAKAFPPGFQFKPTAINKIRTFYEFILIDSNSVSIKHFKDPKDQSLNTHSTIQILKVMQPRQFGPNLNQAKEFSALFDLVGYTYWDYIDAGTKVFWYQNTRFKHSWLIYLKTNTVYNFPNWNQEFQQTSNIFLVSFILDFLLAIQVQQNRREQEFPVTTEACLLELEQVRLWFKAHPELLKADDPKTSLFLNQKSQLATFLASAKSKESLAKNLKEVLQILQQEEDKGSSSKKEETNSSEEDDPFYQNEDDCFGISLNDD</sequence>
<feature type="region of interest" description="Disordered" evidence="1">
    <location>
        <begin position="468"/>
        <end position="506"/>
    </location>
</feature>
<feature type="compositionally biased region" description="Basic and acidic residues" evidence="1">
    <location>
        <begin position="470"/>
        <end position="482"/>
    </location>
</feature>
<evidence type="ECO:0000313" key="3">
    <source>
        <dbReference type="EnsemblPlants" id="KRH05260"/>
    </source>
</evidence>
<proteinExistence type="predicted"/>
<evidence type="ECO:0008006" key="5">
    <source>
        <dbReference type="Google" id="ProtNLM"/>
    </source>
</evidence>
<reference evidence="3" key="2">
    <citation type="submission" date="2018-02" db="UniProtKB">
        <authorList>
            <consortium name="EnsemblPlants"/>
        </authorList>
    </citation>
    <scope>IDENTIFICATION</scope>
    <source>
        <strain evidence="3">Williams 82</strain>
    </source>
</reference>
<reference evidence="2" key="3">
    <citation type="submission" date="2018-07" db="EMBL/GenBank/DDBJ databases">
        <title>WGS assembly of Glycine max.</title>
        <authorList>
            <person name="Schmutz J."/>
            <person name="Cannon S."/>
            <person name="Schlueter J."/>
            <person name="Ma J."/>
            <person name="Mitros T."/>
            <person name="Nelson W."/>
            <person name="Hyten D."/>
            <person name="Song Q."/>
            <person name="Thelen J."/>
            <person name="Cheng J."/>
            <person name="Xu D."/>
            <person name="Hellsten U."/>
            <person name="May G."/>
            <person name="Yu Y."/>
            <person name="Sakurai T."/>
            <person name="Umezawa T."/>
            <person name="Bhattacharyya M."/>
            <person name="Sandhu D."/>
            <person name="Valliyodan B."/>
            <person name="Lindquist E."/>
            <person name="Peto M."/>
            <person name="Grant D."/>
            <person name="Shu S."/>
            <person name="Goodstein D."/>
            <person name="Barry K."/>
            <person name="Futrell-Griggs M."/>
            <person name="Abernathy B."/>
            <person name="Du J."/>
            <person name="Tian Z."/>
            <person name="Zhu L."/>
            <person name="Gill N."/>
            <person name="Joshi T."/>
            <person name="Libault M."/>
            <person name="Sethuraman A."/>
            <person name="Zhang X."/>
            <person name="Shinozaki K."/>
            <person name="Nguyen H."/>
            <person name="Wing R."/>
            <person name="Cregan P."/>
            <person name="Specht J."/>
            <person name="Grimwood J."/>
            <person name="Rokhsar D."/>
            <person name="Stacey G."/>
            <person name="Shoemaker R."/>
            <person name="Jackson S."/>
        </authorList>
    </citation>
    <scope>NUCLEOTIDE SEQUENCE</scope>
    <source>
        <tissue evidence="2">Callus</tissue>
    </source>
</reference>
<organism evidence="2">
    <name type="scientific">Glycine max</name>
    <name type="common">Soybean</name>
    <name type="synonym">Glycine hispida</name>
    <dbReference type="NCBI Taxonomy" id="3847"/>
    <lineage>
        <taxon>Eukaryota</taxon>
        <taxon>Viridiplantae</taxon>
        <taxon>Streptophyta</taxon>
        <taxon>Embryophyta</taxon>
        <taxon>Tracheophyta</taxon>
        <taxon>Spermatophyta</taxon>
        <taxon>Magnoliopsida</taxon>
        <taxon>eudicotyledons</taxon>
        <taxon>Gunneridae</taxon>
        <taxon>Pentapetalae</taxon>
        <taxon>rosids</taxon>
        <taxon>fabids</taxon>
        <taxon>Fabales</taxon>
        <taxon>Fabaceae</taxon>
        <taxon>Papilionoideae</taxon>
        <taxon>50 kb inversion clade</taxon>
        <taxon>NPAAA clade</taxon>
        <taxon>indigoferoid/millettioid clade</taxon>
        <taxon>Phaseoleae</taxon>
        <taxon>Glycine</taxon>
        <taxon>Glycine subgen. Soja</taxon>
    </lineage>
</organism>
<dbReference type="EMBL" id="CM000850">
    <property type="protein sequence ID" value="KRH05260.1"/>
    <property type="molecule type" value="Genomic_DNA"/>
</dbReference>
<reference evidence="2 3" key="1">
    <citation type="journal article" date="2010" name="Nature">
        <title>Genome sequence of the palaeopolyploid soybean.</title>
        <authorList>
            <person name="Schmutz J."/>
            <person name="Cannon S.B."/>
            <person name="Schlueter J."/>
            <person name="Ma J."/>
            <person name="Mitros T."/>
            <person name="Nelson W."/>
            <person name="Hyten D.L."/>
            <person name="Song Q."/>
            <person name="Thelen J.J."/>
            <person name="Cheng J."/>
            <person name="Xu D."/>
            <person name="Hellsten U."/>
            <person name="May G.D."/>
            <person name="Yu Y."/>
            <person name="Sakurai T."/>
            <person name="Umezawa T."/>
            <person name="Bhattacharyya M.K."/>
            <person name="Sandhu D."/>
            <person name="Valliyodan B."/>
            <person name="Lindquist E."/>
            <person name="Peto M."/>
            <person name="Grant D."/>
            <person name="Shu S."/>
            <person name="Goodstein D."/>
            <person name="Barry K."/>
            <person name="Futrell-Griggs M."/>
            <person name="Abernathy B."/>
            <person name="Du J."/>
            <person name="Tian Z."/>
            <person name="Zhu L."/>
            <person name="Gill N."/>
            <person name="Joshi T."/>
            <person name="Libault M."/>
            <person name="Sethuraman A."/>
            <person name="Zhang X.-C."/>
            <person name="Shinozaki K."/>
            <person name="Nguyen H.T."/>
            <person name="Wing R.A."/>
            <person name="Cregan P."/>
            <person name="Specht J."/>
            <person name="Grimwood J."/>
            <person name="Rokhsar D."/>
            <person name="Stacey G."/>
            <person name="Shoemaker R.C."/>
            <person name="Jackson S.A."/>
        </authorList>
    </citation>
    <scope>NUCLEOTIDE SEQUENCE</scope>
    <source>
        <strain evidence="3">cv. Williams 82</strain>
        <tissue evidence="2">Callus</tissue>
    </source>
</reference>
<dbReference type="PANTHER" id="PTHR46249:SF31">
    <property type="entry name" value="AMINOTRANSFERASE-LIKE PLANT MOBILE DOMAIN-CONTAINING PROTEIN"/>
    <property type="match status" value="1"/>
</dbReference>
<name>A0A0R0FGJ2_SOYBN</name>
<dbReference type="PANTHER" id="PTHR46249">
    <property type="entry name" value="CCHC-TYPE DOMAIN-CONTAINING PROTEIN-RELATED"/>
    <property type="match status" value="1"/>
</dbReference>
<dbReference type="Gene3D" id="3.10.10.10">
    <property type="entry name" value="HIV Type 1 Reverse Transcriptase, subunit A, domain 1"/>
    <property type="match status" value="1"/>
</dbReference>
<evidence type="ECO:0000313" key="2">
    <source>
        <dbReference type="EMBL" id="KRH05260.1"/>
    </source>
</evidence>
<dbReference type="AlphaFoldDB" id="A0A0R0FGJ2"/>
<feature type="region of interest" description="Disordered" evidence="1">
    <location>
        <begin position="184"/>
        <end position="238"/>
    </location>
</feature>
<evidence type="ECO:0000256" key="1">
    <source>
        <dbReference type="SAM" id="MobiDB-lite"/>
    </source>
</evidence>
<feature type="compositionally biased region" description="Polar residues" evidence="1">
    <location>
        <begin position="212"/>
        <end position="225"/>
    </location>
</feature>